<evidence type="ECO:0000313" key="2">
    <source>
        <dbReference type="Proteomes" id="UP000607653"/>
    </source>
</evidence>
<protein>
    <submittedName>
        <fullName evidence="1">Uncharacterized protein</fullName>
    </submittedName>
</protein>
<accession>A0A822Z6N1</accession>
<gene>
    <name evidence="1" type="ORF">HUJ06_014566</name>
</gene>
<name>A0A822Z6N1_NELNU</name>
<reference evidence="1 2" key="1">
    <citation type="journal article" date="2020" name="Mol. Biol. Evol.">
        <title>Distinct Expression and Methylation Patterns for Genes with Different Fates following a Single Whole-Genome Duplication in Flowering Plants.</title>
        <authorList>
            <person name="Shi T."/>
            <person name="Rahmani R.S."/>
            <person name="Gugger P.F."/>
            <person name="Wang M."/>
            <person name="Li H."/>
            <person name="Zhang Y."/>
            <person name="Li Z."/>
            <person name="Wang Q."/>
            <person name="Van de Peer Y."/>
            <person name="Marchal K."/>
            <person name="Chen J."/>
        </authorList>
    </citation>
    <scope>NUCLEOTIDE SEQUENCE [LARGE SCALE GENOMIC DNA]</scope>
    <source>
        <tissue evidence="1">Leaf</tissue>
    </source>
</reference>
<keyword evidence="2" id="KW-1185">Reference proteome</keyword>
<comment type="caution">
    <text evidence="1">The sequence shown here is derived from an EMBL/GenBank/DDBJ whole genome shotgun (WGS) entry which is preliminary data.</text>
</comment>
<evidence type="ECO:0000313" key="1">
    <source>
        <dbReference type="EMBL" id="DAD40243.1"/>
    </source>
</evidence>
<proteinExistence type="predicted"/>
<dbReference type="Proteomes" id="UP000607653">
    <property type="component" value="Unassembled WGS sequence"/>
</dbReference>
<dbReference type="AlphaFoldDB" id="A0A822Z6N1"/>
<sequence length="83" mass="9685">MIEEMRRVMADDDVLERNDITGNHQQDMIKVQSQNSPELGSEAQACKWEALVRPKQKWILRIKIKGIQMLNRTKFSKELPSGF</sequence>
<dbReference type="EMBL" id="DUZY01000005">
    <property type="protein sequence ID" value="DAD40243.1"/>
    <property type="molecule type" value="Genomic_DNA"/>
</dbReference>
<organism evidence="1 2">
    <name type="scientific">Nelumbo nucifera</name>
    <name type="common">Sacred lotus</name>
    <dbReference type="NCBI Taxonomy" id="4432"/>
    <lineage>
        <taxon>Eukaryota</taxon>
        <taxon>Viridiplantae</taxon>
        <taxon>Streptophyta</taxon>
        <taxon>Embryophyta</taxon>
        <taxon>Tracheophyta</taxon>
        <taxon>Spermatophyta</taxon>
        <taxon>Magnoliopsida</taxon>
        <taxon>Proteales</taxon>
        <taxon>Nelumbonaceae</taxon>
        <taxon>Nelumbo</taxon>
    </lineage>
</organism>